<dbReference type="HOGENOM" id="CLU_2336303_0_0_1"/>
<keyword evidence="2" id="KW-1185">Reference proteome</keyword>
<dbReference type="Proteomes" id="UP000015104">
    <property type="component" value="Unassembled WGS sequence"/>
</dbReference>
<name>T1L4S3_TETUR</name>
<dbReference type="EMBL" id="CAEY01001161">
    <property type="status" value="NOT_ANNOTATED_CDS"/>
    <property type="molecule type" value="Genomic_DNA"/>
</dbReference>
<evidence type="ECO:0000313" key="1">
    <source>
        <dbReference type="EnsemblMetazoa" id="tetur40g00330.1"/>
    </source>
</evidence>
<accession>T1L4S3</accession>
<dbReference type="AlphaFoldDB" id="T1L4S3"/>
<protein>
    <submittedName>
        <fullName evidence="1">Uncharacterized protein</fullName>
    </submittedName>
</protein>
<reference evidence="2" key="1">
    <citation type="submission" date="2011-08" db="EMBL/GenBank/DDBJ databases">
        <authorList>
            <person name="Rombauts S."/>
        </authorList>
    </citation>
    <scope>NUCLEOTIDE SEQUENCE</scope>
    <source>
        <strain evidence="2">London</strain>
    </source>
</reference>
<evidence type="ECO:0000313" key="2">
    <source>
        <dbReference type="Proteomes" id="UP000015104"/>
    </source>
</evidence>
<proteinExistence type="predicted"/>
<organism evidence="1 2">
    <name type="scientific">Tetranychus urticae</name>
    <name type="common">Two-spotted spider mite</name>
    <dbReference type="NCBI Taxonomy" id="32264"/>
    <lineage>
        <taxon>Eukaryota</taxon>
        <taxon>Metazoa</taxon>
        <taxon>Ecdysozoa</taxon>
        <taxon>Arthropoda</taxon>
        <taxon>Chelicerata</taxon>
        <taxon>Arachnida</taxon>
        <taxon>Acari</taxon>
        <taxon>Acariformes</taxon>
        <taxon>Trombidiformes</taxon>
        <taxon>Prostigmata</taxon>
        <taxon>Eleutherengona</taxon>
        <taxon>Raphignathae</taxon>
        <taxon>Tetranychoidea</taxon>
        <taxon>Tetranychidae</taxon>
        <taxon>Tetranychus</taxon>
    </lineage>
</organism>
<reference evidence="1" key="2">
    <citation type="submission" date="2015-06" db="UniProtKB">
        <authorList>
            <consortium name="EnsemblMetazoa"/>
        </authorList>
    </citation>
    <scope>IDENTIFICATION</scope>
</reference>
<dbReference type="EnsemblMetazoa" id="tetur40g00330.1">
    <property type="protein sequence ID" value="tetur40g00330.1"/>
    <property type="gene ID" value="tetur40g00330"/>
</dbReference>
<sequence>MQQAQSEKGITYEHKGIVSYHHLRQSKVDNPCHTRNGCICETEFLYSPFSDTIIPIMSRSSRFDCSYQSQQSLFYADIIDHHRMRIEGLALDWEQIIF</sequence>